<keyword evidence="4" id="KW-1185">Reference proteome</keyword>
<evidence type="ECO:0000313" key="4">
    <source>
        <dbReference type="Proteomes" id="UP000225322"/>
    </source>
</evidence>
<keyword evidence="1" id="KW-1133">Transmembrane helix</keyword>
<keyword evidence="1" id="KW-0812">Transmembrane</keyword>
<feature type="transmembrane region" description="Helical" evidence="1">
    <location>
        <begin position="45"/>
        <end position="63"/>
    </location>
</feature>
<evidence type="ECO:0000313" key="2">
    <source>
        <dbReference type="EMBL" id="AKU43410.1"/>
    </source>
</evidence>
<dbReference type="EMBL" id="KT001913">
    <property type="protein sequence ID" value="AKU43410.1"/>
    <property type="molecule type" value="Genomic_DNA"/>
</dbReference>
<name>A0A0K1LML0_9CAUD</name>
<evidence type="ECO:0000313" key="3">
    <source>
        <dbReference type="EMBL" id="AKU43525.1"/>
    </source>
</evidence>
<proteinExistence type="predicted"/>
<gene>
    <name evidence="3" type="ORF">CPT_Sansa121</name>
    <name evidence="2" type="ORF">CPT_Sansa6</name>
</gene>
<evidence type="ECO:0000256" key="1">
    <source>
        <dbReference type="SAM" id="Phobius"/>
    </source>
</evidence>
<sequence length="66" mass="7473">MDPWAYPRECVAWRRDGPHVGARLMSLPVPFTGAPVRPASRRLPLVWAFLASAFLWALLLRLFGVI</sequence>
<dbReference type="EMBL" id="KT001913">
    <property type="protein sequence ID" value="AKU43525.1"/>
    <property type="molecule type" value="Genomic_DNA"/>
</dbReference>
<accession>A0A0K1LML0</accession>
<dbReference type="Proteomes" id="UP000225322">
    <property type="component" value="Segment"/>
</dbReference>
<protein>
    <submittedName>
        <fullName evidence="2">Uncharacterized protein</fullName>
    </submittedName>
</protein>
<organism evidence="2 4">
    <name type="scientific">Caulobacter phage Sansa</name>
    <dbReference type="NCBI Taxonomy" id="1675600"/>
    <lineage>
        <taxon>Viruses</taxon>
        <taxon>Duplodnaviria</taxon>
        <taxon>Heunggongvirae</taxon>
        <taxon>Uroviricota</taxon>
        <taxon>Caudoviricetes</taxon>
        <taxon>Sansavirus</taxon>
        <taxon>Sansavirus sansa</taxon>
        <taxon>Caulobacter virus Sansa</taxon>
    </lineage>
</organism>
<keyword evidence="1" id="KW-0472">Membrane</keyword>
<reference evidence="2 4" key="1">
    <citation type="journal article" date="2015" name="Genome Announc.">
        <title>Complete Genome Sequence of Caulobacter crescentus Siphophage Sansa.</title>
        <authorList>
            <person name="Vara L."/>
            <person name="Kane A.A."/>
            <person name="Cahill J.L."/>
            <person name="Rasche E.S."/>
            <person name="Kuty Everett G.F."/>
        </authorList>
    </citation>
    <scope>NUCLEOTIDE SEQUENCE [LARGE SCALE GENOMIC DNA]</scope>
</reference>